<dbReference type="InterPro" id="IPR019775">
    <property type="entry name" value="WD40_repeat_CS"/>
</dbReference>
<dbReference type="Pfam" id="PF00400">
    <property type="entry name" value="WD40"/>
    <property type="match status" value="2"/>
</dbReference>
<name>A0AAN6GRD3_9BASI</name>
<keyword evidence="2" id="KW-0677">Repeat</keyword>
<dbReference type="InterPro" id="IPR015943">
    <property type="entry name" value="WD40/YVTN_repeat-like_dom_sf"/>
</dbReference>
<feature type="repeat" description="WD" evidence="3">
    <location>
        <begin position="234"/>
        <end position="266"/>
    </location>
</feature>
<dbReference type="PANTHER" id="PTHR19848:SF8">
    <property type="entry name" value="F-BOX AND WD REPEAT DOMAIN CONTAINING 7"/>
    <property type="match status" value="1"/>
</dbReference>
<dbReference type="PROSITE" id="PS50082">
    <property type="entry name" value="WD_REPEATS_2"/>
    <property type="match status" value="2"/>
</dbReference>
<dbReference type="AlphaFoldDB" id="A0AAN6GRD3"/>
<dbReference type="PROSITE" id="PS00678">
    <property type="entry name" value="WD_REPEATS_1"/>
    <property type="match status" value="1"/>
</dbReference>
<feature type="region of interest" description="Disordered" evidence="4">
    <location>
        <begin position="275"/>
        <end position="298"/>
    </location>
</feature>
<dbReference type="Proteomes" id="UP001176517">
    <property type="component" value="Unassembled WGS sequence"/>
</dbReference>
<protein>
    <recommendedName>
        <fullName evidence="7">LisH domain-containing protein</fullName>
    </recommendedName>
</protein>
<dbReference type="EMBL" id="JAPDMZ010000103">
    <property type="protein sequence ID" value="KAK0549888.1"/>
    <property type="molecule type" value="Genomic_DNA"/>
</dbReference>
<organism evidence="5 6">
    <name type="scientific">Tilletia horrida</name>
    <dbReference type="NCBI Taxonomy" id="155126"/>
    <lineage>
        <taxon>Eukaryota</taxon>
        <taxon>Fungi</taxon>
        <taxon>Dikarya</taxon>
        <taxon>Basidiomycota</taxon>
        <taxon>Ustilaginomycotina</taxon>
        <taxon>Exobasidiomycetes</taxon>
        <taxon>Tilletiales</taxon>
        <taxon>Tilletiaceae</taxon>
        <taxon>Tilletia</taxon>
    </lineage>
</organism>
<dbReference type="InterPro" id="IPR001680">
    <property type="entry name" value="WD40_rpt"/>
</dbReference>
<dbReference type="PANTHER" id="PTHR19848">
    <property type="entry name" value="WD40 REPEAT PROTEIN"/>
    <property type="match status" value="1"/>
</dbReference>
<sequence length="649" mass="70063">MESNSLLPHLIVAQHLRTHGFLSTLQAFQSDAAKAGIALPAFESSSDNGVDQSEAAALIDPQYELPNLLAAFQAHQEQLRLEAEARAQAEAQRVAQQSALSHLLSLSLPGPRTLPFYLKATHRTLHAANILSILAVQWPSRRFSTASARFETVERRAIATTAADRRVVISDPESGEMLECLESGSLGAGGGHQAAVLSTAQNPKLARELVSTSMDSTVLVWDLLAGGGRPIQVMKDHSRFVVKAAYSQDGRFLATAGYDRKIIIYQREPFAAVASSRSPAEVEGQDEEEEDDPEPEPLEAPFKLAYTVDTLGGNPEALVFLQTASLPLPDQGVPGTTPRTKPGQNEAIVAAEEVGFGRERTWLAFSCRGECHINYLAIPRLEQQASVTTSEQEQQLHSQINNLSLVEADASPASASGLTTSQNDKDVEDWTLVKCNTNENPDDWHVSYSLLSLALHPSGTYLSAQTGDHARPSSTTTTGAGASAYMPAPRIFLLEPLRPGRVHTLFLPPHHNPSSVDAAGATSLSPAPRHAWILPRGEALWVSGDDGRVRLIDVHLLHPGANATLRAEVWTQGRPDDVDEEWSSQADASSSADEIRIQNEERRASAMWGRGGNTVIKDLCILDEHGSLATCGFDRTVRIVGSKLAGVET</sequence>
<proteinExistence type="predicted"/>
<feature type="repeat" description="WD" evidence="3">
    <location>
        <begin position="189"/>
        <end position="223"/>
    </location>
</feature>
<evidence type="ECO:0000256" key="3">
    <source>
        <dbReference type="PROSITE-ProRule" id="PRU00221"/>
    </source>
</evidence>
<dbReference type="SUPFAM" id="SSF50978">
    <property type="entry name" value="WD40 repeat-like"/>
    <property type="match status" value="1"/>
</dbReference>
<feature type="compositionally biased region" description="Acidic residues" evidence="4">
    <location>
        <begin position="283"/>
        <end position="297"/>
    </location>
</feature>
<evidence type="ECO:0000256" key="4">
    <source>
        <dbReference type="SAM" id="MobiDB-lite"/>
    </source>
</evidence>
<evidence type="ECO:0000256" key="1">
    <source>
        <dbReference type="ARBA" id="ARBA00022574"/>
    </source>
</evidence>
<evidence type="ECO:0008006" key="7">
    <source>
        <dbReference type="Google" id="ProtNLM"/>
    </source>
</evidence>
<dbReference type="SMART" id="SM00320">
    <property type="entry name" value="WD40"/>
    <property type="match status" value="3"/>
</dbReference>
<gene>
    <name evidence="5" type="ORF">OC846_003889</name>
</gene>
<reference evidence="5" key="1">
    <citation type="journal article" date="2023" name="PhytoFront">
        <title>Draft Genome Resources of Seven Strains of Tilletia horrida, Causal Agent of Kernel Smut of Rice.</title>
        <authorList>
            <person name="Khanal S."/>
            <person name="Antony Babu S."/>
            <person name="Zhou X.G."/>
        </authorList>
    </citation>
    <scope>NUCLEOTIDE SEQUENCE</scope>
    <source>
        <strain evidence="5">TX6</strain>
    </source>
</reference>
<dbReference type="PROSITE" id="PS50294">
    <property type="entry name" value="WD_REPEATS_REGION"/>
    <property type="match status" value="1"/>
</dbReference>
<keyword evidence="6" id="KW-1185">Reference proteome</keyword>
<evidence type="ECO:0000256" key="2">
    <source>
        <dbReference type="ARBA" id="ARBA00022737"/>
    </source>
</evidence>
<evidence type="ECO:0000313" key="6">
    <source>
        <dbReference type="Proteomes" id="UP001176517"/>
    </source>
</evidence>
<comment type="caution">
    <text evidence="5">The sequence shown here is derived from an EMBL/GenBank/DDBJ whole genome shotgun (WGS) entry which is preliminary data.</text>
</comment>
<dbReference type="InterPro" id="IPR036322">
    <property type="entry name" value="WD40_repeat_dom_sf"/>
</dbReference>
<dbReference type="Gene3D" id="2.130.10.10">
    <property type="entry name" value="YVTN repeat-like/Quinoprotein amine dehydrogenase"/>
    <property type="match status" value="1"/>
</dbReference>
<evidence type="ECO:0000313" key="5">
    <source>
        <dbReference type="EMBL" id="KAK0549888.1"/>
    </source>
</evidence>
<accession>A0AAN6GRD3</accession>
<keyword evidence="1 3" id="KW-0853">WD repeat</keyword>